<reference evidence="2 3" key="1">
    <citation type="submission" date="2019-03" db="EMBL/GenBank/DDBJ databases">
        <title>Diversity of the mouse oral microbiome.</title>
        <authorList>
            <person name="Joseph S."/>
            <person name="Aduse-Opoku J."/>
            <person name="Curtis M."/>
            <person name="Wade W."/>
            <person name="Hashim A."/>
        </authorList>
    </citation>
    <scope>NUCLEOTIDE SEQUENCE [LARGE SCALE GENOMIC DNA]</scope>
    <source>
        <strain evidence="2 3">P2318</strain>
    </source>
</reference>
<dbReference type="InterPro" id="IPR011467">
    <property type="entry name" value="DUF1573"/>
</dbReference>
<dbReference type="EMBL" id="SPPV01000101">
    <property type="protein sequence ID" value="TFU44750.1"/>
    <property type="molecule type" value="Genomic_DNA"/>
</dbReference>
<accession>A0A7K3MMC4</accession>
<evidence type="ECO:0000313" key="3">
    <source>
        <dbReference type="Proteomes" id="UP000298073"/>
    </source>
</evidence>
<organism evidence="1 4">
    <name type="scientific">Bacteroides acidifaciens</name>
    <dbReference type="NCBI Taxonomy" id="85831"/>
    <lineage>
        <taxon>Bacteria</taxon>
        <taxon>Pseudomonadati</taxon>
        <taxon>Bacteroidota</taxon>
        <taxon>Bacteroidia</taxon>
        <taxon>Bacteroidales</taxon>
        <taxon>Bacteroidaceae</taxon>
        <taxon>Bacteroides</taxon>
    </lineage>
</organism>
<name>A0A7K3MMC4_9BACE</name>
<comment type="caution">
    <text evidence="1">The sequence shown here is derived from an EMBL/GenBank/DDBJ whole genome shotgun (WGS) entry which is preliminary data.</text>
</comment>
<evidence type="ECO:0000313" key="4">
    <source>
        <dbReference type="Proteomes" id="UP000491181"/>
    </source>
</evidence>
<sequence>MKYIVYIIFFSICIFSCQNEKSIQAEKILKKWIDKEIIFPENLNFSIQGSERASNFAIRDSEFKIVAYVDSMGCTSCKLHLSEWANYINNIDSIYPNKVQFLFFFFPKNGRDIYLTLRVERFIYPICIDTLDILNKINHFPSDMQYQTFLLDKNNKVMAIGNPIQNPRIKELYWNIISGRQDSSLLDNQPLTTVSLSSSQIEMGNFSWEKEQEAEFEICNTGEIPLVINDVITSCGCITAKYPKKPLNPHETAKVKIIYKSERPERFDKTIAVYCNVSNAPLRVKVTGNAH</sequence>
<dbReference type="AlphaFoldDB" id="A0A7K3MMC4"/>
<evidence type="ECO:0000313" key="1">
    <source>
        <dbReference type="EMBL" id="GFH86322.1"/>
    </source>
</evidence>
<dbReference type="InterPro" id="IPR013783">
    <property type="entry name" value="Ig-like_fold"/>
</dbReference>
<proteinExistence type="predicted"/>
<dbReference type="Gene3D" id="2.60.40.10">
    <property type="entry name" value="Immunoglobulins"/>
    <property type="match status" value="1"/>
</dbReference>
<reference evidence="1 4" key="2">
    <citation type="journal article" date="2020" name="Microbiome">
        <title>Single-cell genomics of uncultured bacteria reveals dietary fiber responders in the mouse gut microbiota.</title>
        <authorList>
            <person name="Chijiiwa R."/>
            <person name="Hosokawa M."/>
            <person name="Kogawa M."/>
            <person name="Nishikawa Y."/>
            <person name="Ide K."/>
            <person name="Sakanashi C."/>
            <person name="Takahashi K."/>
            <person name="Takeyama H."/>
        </authorList>
    </citation>
    <scope>NUCLEOTIDE SEQUENCE [LARGE SCALE GENOMIC DNA]</scope>
    <source>
        <strain evidence="1">IMSAGC_001</strain>
    </source>
</reference>
<dbReference type="PANTHER" id="PTHR37833:SF1">
    <property type="entry name" value="SIGNAL PEPTIDE PROTEIN"/>
    <property type="match status" value="1"/>
</dbReference>
<dbReference type="Pfam" id="PF07610">
    <property type="entry name" value="DUF1573"/>
    <property type="match status" value="1"/>
</dbReference>
<dbReference type="RefSeq" id="WP_135039442.1">
    <property type="nucleotide sequence ID" value="NZ_BLLS01000036.1"/>
</dbReference>
<dbReference type="Proteomes" id="UP000298073">
    <property type="component" value="Unassembled WGS sequence"/>
</dbReference>
<dbReference type="OrthoDB" id="1449040at2"/>
<dbReference type="PANTHER" id="PTHR37833">
    <property type="entry name" value="LIPOPROTEIN-RELATED"/>
    <property type="match status" value="1"/>
</dbReference>
<protein>
    <submittedName>
        <fullName evidence="2">DUF1573 domain-containing protein</fullName>
    </submittedName>
</protein>
<evidence type="ECO:0000313" key="2">
    <source>
        <dbReference type="EMBL" id="TFU44750.1"/>
    </source>
</evidence>
<gene>
    <name evidence="2" type="ORF">E4T97_21375</name>
    <name evidence="1" type="ORF">IMSAGC001_01730</name>
</gene>
<dbReference type="EMBL" id="BLLS01000036">
    <property type="protein sequence ID" value="GFH86322.1"/>
    <property type="molecule type" value="Genomic_DNA"/>
</dbReference>
<dbReference type="Proteomes" id="UP000491181">
    <property type="component" value="Unassembled WGS sequence"/>
</dbReference>